<dbReference type="InterPro" id="IPR019920">
    <property type="entry name" value="F420-binding_dom_put"/>
</dbReference>
<keyword evidence="1" id="KW-0560">Oxidoreductase</keyword>
<dbReference type="Gene3D" id="2.30.110.10">
    <property type="entry name" value="Electron Transport, Fmn-binding Protein, Chain A"/>
    <property type="match status" value="1"/>
</dbReference>
<feature type="domain" description="Pyridoxamine 5'-phosphate oxidase N-terminal" evidence="2">
    <location>
        <begin position="7"/>
        <end position="135"/>
    </location>
</feature>
<accession>A0ABQ3UNC0</accession>
<dbReference type="PANTHER" id="PTHR35176">
    <property type="entry name" value="HEME OXYGENASE HI_0854-RELATED"/>
    <property type="match status" value="1"/>
</dbReference>
<sequence length="143" mass="16124">MKTQILDANVRSFLLHETRTGKLATVCADGRPHVVPVWYHVDGDDIIFMTGDKTIKAKNMRRDGRVSMCVDDENAPYAYAQVEGTVSFNEDPQELLHWATVIGGRYMGQDRAEEYGKRNGVPGELVVRLHPTKILFEENIAGY</sequence>
<proteinExistence type="predicted"/>
<dbReference type="PANTHER" id="PTHR35176:SF1">
    <property type="entry name" value="F420H(2)-DEPENDENT BILIVERDIN REDUCTASE"/>
    <property type="match status" value="1"/>
</dbReference>
<dbReference type="SUPFAM" id="SSF50475">
    <property type="entry name" value="FMN-binding split barrel"/>
    <property type="match status" value="1"/>
</dbReference>
<dbReference type="Proteomes" id="UP000654345">
    <property type="component" value="Unassembled WGS sequence"/>
</dbReference>
<protein>
    <submittedName>
        <fullName evidence="3">PPOX class F420-dependent enzyme</fullName>
    </submittedName>
</protein>
<dbReference type="NCBIfam" id="TIGR03618">
    <property type="entry name" value="Rv1155_F420"/>
    <property type="match status" value="1"/>
</dbReference>
<evidence type="ECO:0000256" key="1">
    <source>
        <dbReference type="ARBA" id="ARBA00023002"/>
    </source>
</evidence>
<reference evidence="3 4" key="1">
    <citation type="journal article" date="2021" name="Int. J. Syst. Evol. Microbiol.">
        <title>Reticulibacter mediterranei gen. nov., sp. nov., within the new family Reticulibacteraceae fam. nov., and Ktedonospora formicarum gen. nov., sp. nov., Ktedonobacter robiniae sp. nov., Dictyobacter formicarum sp. nov. and Dictyobacter arantiisoli sp. nov., belonging to the class Ktedonobacteria.</title>
        <authorList>
            <person name="Yabe S."/>
            <person name="Zheng Y."/>
            <person name="Wang C.M."/>
            <person name="Sakai Y."/>
            <person name="Abe K."/>
            <person name="Yokota A."/>
            <person name="Donadio S."/>
            <person name="Cavaletti L."/>
            <person name="Monciardini P."/>
        </authorList>
    </citation>
    <scope>NUCLEOTIDE SEQUENCE [LARGE SCALE GENOMIC DNA]</scope>
    <source>
        <strain evidence="3 4">SOSP1-30</strain>
    </source>
</reference>
<dbReference type="EMBL" id="BNJG01000001">
    <property type="protein sequence ID" value="GHO54251.1"/>
    <property type="molecule type" value="Genomic_DNA"/>
</dbReference>
<name>A0ABQ3UNC0_9CHLR</name>
<dbReference type="InterPro" id="IPR052019">
    <property type="entry name" value="F420H2_bilvrd_red/Heme_oxyg"/>
</dbReference>
<dbReference type="Pfam" id="PF01243">
    <property type="entry name" value="PNPOx_N"/>
    <property type="match status" value="1"/>
</dbReference>
<evidence type="ECO:0000259" key="2">
    <source>
        <dbReference type="Pfam" id="PF01243"/>
    </source>
</evidence>
<dbReference type="RefSeq" id="WP_201370986.1">
    <property type="nucleotide sequence ID" value="NZ_BNJG01000001.1"/>
</dbReference>
<keyword evidence="4" id="KW-1185">Reference proteome</keyword>
<gene>
    <name evidence="3" type="ORF">KSB_27260</name>
</gene>
<dbReference type="InterPro" id="IPR012349">
    <property type="entry name" value="Split_barrel_FMN-bd"/>
</dbReference>
<evidence type="ECO:0000313" key="3">
    <source>
        <dbReference type="EMBL" id="GHO54251.1"/>
    </source>
</evidence>
<evidence type="ECO:0000313" key="4">
    <source>
        <dbReference type="Proteomes" id="UP000654345"/>
    </source>
</evidence>
<dbReference type="InterPro" id="IPR011576">
    <property type="entry name" value="Pyridox_Oxase_N"/>
</dbReference>
<comment type="caution">
    <text evidence="3">The sequence shown here is derived from an EMBL/GenBank/DDBJ whole genome shotgun (WGS) entry which is preliminary data.</text>
</comment>
<organism evidence="3 4">
    <name type="scientific">Ktedonobacter robiniae</name>
    <dbReference type="NCBI Taxonomy" id="2778365"/>
    <lineage>
        <taxon>Bacteria</taxon>
        <taxon>Bacillati</taxon>
        <taxon>Chloroflexota</taxon>
        <taxon>Ktedonobacteria</taxon>
        <taxon>Ktedonobacterales</taxon>
        <taxon>Ktedonobacteraceae</taxon>
        <taxon>Ktedonobacter</taxon>
    </lineage>
</organism>